<evidence type="ECO:0008006" key="5">
    <source>
        <dbReference type="Google" id="ProtNLM"/>
    </source>
</evidence>
<sequence>MRVFNITEIEFAINYWRTRIVPDDGALMCAPALSLLQLYGHMIFDRIEAVPEAALDAEQGIALSVALDQHELPL</sequence>
<keyword evidence="3" id="KW-1185">Reference proteome</keyword>
<accession>A0A1Y6HFD1</accession>
<dbReference type="AlphaFoldDB" id="A0A1Y6HFD1"/>
<dbReference type="KEGG" id="xfr:BER92_19340"/>
<dbReference type="Proteomes" id="UP000195877">
    <property type="component" value="Plasmid pPD885-29"/>
</dbReference>
<geneLocation type="plasmid" evidence="1">
    <name>pPD885-29</name>
</geneLocation>
<dbReference type="EMBL" id="LT853886">
    <property type="protein sequence ID" value="SMR06023.1"/>
    <property type="molecule type" value="Genomic_DNA"/>
</dbReference>
<dbReference type="RefSeq" id="WP_002805360.1">
    <property type="nucleotide sequence ID" value="NZ_CP016831.1"/>
</dbReference>
<reference evidence="2 4" key="2">
    <citation type="submission" date="2017-05" db="EMBL/GenBank/DDBJ databases">
        <authorList>
            <person name="Song R."/>
            <person name="Chenine A.L."/>
            <person name="Ruprecht R.M."/>
        </authorList>
    </citation>
    <scope>NUCLEOTIDE SEQUENCE [LARGE SCALE GENOMIC DNA]</scope>
    <source>
        <strain evidence="2">PD5205</strain>
        <plasmid evidence="4">ppd5205-30</plasmid>
    </source>
</reference>
<evidence type="ECO:0000313" key="3">
    <source>
        <dbReference type="Proteomes" id="UP000195877"/>
    </source>
</evidence>
<evidence type="ECO:0000313" key="1">
    <source>
        <dbReference type="EMBL" id="SMR01261.1"/>
    </source>
</evidence>
<name>A0A1Y6HFD1_9XANT</name>
<evidence type="ECO:0000313" key="4">
    <source>
        <dbReference type="Proteomes" id="UP000195953"/>
    </source>
</evidence>
<geneLocation type="plasmid" evidence="3">
    <name>ppd885-29</name>
</geneLocation>
<gene>
    <name evidence="2" type="ORF">PD5205_04021</name>
    <name evidence="1" type="ORF">PD885_04019</name>
</gene>
<proteinExistence type="predicted"/>
<dbReference type="InterPro" id="IPR022191">
    <property type="entry name" value="DUF3717"/>
</dbReference>
<geneLocation type="plasmid" evidence="4">
    <name>ppd5205-30</name>
</geneLocation>
<evidence type="ECO:0000313" key="2">
    <source>
        <dbReference type="EMBL" id="SMR06023.1"/>
    </source>
</evidence>
<keyword evidence="1" id="KW-0614">Plasmid</keyword>
<dbReference type="Pfam" id="PF12512">
    <property type="entry name" value="DUF3717"/>
    <property type="match status" value="1"/>
</dbReference>
<reference evidence="1 3" key="1">
    <citation type="submission" date="2017-05" db="EMBL/GenBank/DDBJ databases">
        <authorList>
            <person name="Blom J."/>
        </authorList>
    </citation>
    <scope>NUCLEOTIDE SEQUENCE [LARGE SCALE GENOMIC DNA]</scope>
    <source>
        <strain evidence="1">PD885</strain>
        <plasmid evidence="3">ppd885-29</plasmid>
        <plasmid evidence="1">pPD885-29</plasmid>
    </source>
</reference>
<organism evidence="2 4">
    <name type="scientific">Xanthomonas fragariae</name>
    <dbReference type="NCBI Taxonomy" id="48664"/>
    <lineage>
        <taxon>Bacteria</taxon>
        <taxon>Pseudomonadati</taxon>
        <taxon>Pseudomonadota</taxon>
        <taxon>Gammaproteobacteria</taxon>
        <taxon>Lysobacterales</taxon>
        <taxon>Lysobacteraceae</taxon>
        <taxon>Xanthomonas</taxon>
    </lineage>
</organism>
<dbReference type="Proteomes" id="UP000195953">
    <property type="component" value="Plasmid pPD5205-30"/>
</dbReference>
<dbReference type="GeneID" id="61896250"/>
<dbReference type="EMBL" id="LT853883">
    <property type="protein sequence ID" value="SMR01261.1"/>
    <property type="molecule type" value="Genomic_DNA"/>
</dbReference>
<protein>
    <recommendedName>
        <fullName evidence="5">DUF3717 domain-containing protein</fullName>
    </recommendedName>
</protein>